<keyword evidence="6" id="KW-0545">Nucleotide biosynthesis</keyword>
<evidence type="ECO:0000256" key="7">
    <source>
        <dbReference type="ARBA" id="ARBA00022741"/>
    </source>
</evidence>
<dbReference type="EC" id="2.7.6.1" evidence="3"/>
<dbReference type="EMBL" id="FMAO01000005">
    <property type="protein sequence ID" value="SCB92528.1"/>
    <property type="molecule type" value="Genomic_DNA"/>
</dbReference>
<dbReference type="CDD" id="cd06223">
    <property type="entry name" value="PRTases_typeI"/>
    <property type="match status" value="1"/>
</dbReference>
<keyword evidence="5" id="KW-0479">Metal-binding</keyword>
<dbReference type="NCBIfam" id="NF002320">
    <property type="entry name" value="PRK01259.1"/>
    <property type="match status" value="1"/>
</dbReference>
<evidence type="ECO:0000256" key="3">
    <source>
        <dbReference type="ARBA" id="ARBA00013247"/>
    </source>
</evidence>
<comment type="similarity">
    <text evidence="14">Belongs to the ribose-phosphate pyrophosphokinase family. Class I subfamily.</text>
</comment>
<protein>
    <recommendedName>
        <fullName evidence="15">Ribose-phosphate pyrophosphokinase</fullName>
        <ecNumber evidence="3">2.7.6.1</ecNumber>
    </recommendedName>
    <alternativeName>
        <fullName evidence="11">Phosphoribosyl pyrophosphate synthase</fullName>
    </alternativeName>
</protein>
<evidence type="ECO:0000313" key="17">
    <source>
        <dbReference type="EMBL" id="SCB92528.1"/>
    </source>
</evidence>
<comment type="pathway">
    <text evidence="2">Metabolic intermediate biosynthesis; 5-phospho-alpha-D-ribose 1-diphosphate biosynthesis; 5-phospho-alpha-D-ribose 1-diphosphate from D-ribose 5-phosphate (route I): step 1/1.</text>
</comment>
<organism evidence="17 18">
    <name type="scientific">Weissella bombi</name>
    <dbReference type="NCBI Taxonomy" id="1505725"/>
    <lineage>
        <taxon>Bacteria</taxon>
        <taxon>Bacillati</taxon>
        <taxon>Bacillota</taxon>
        <taxon>Bacilli</taxon>
        <taxon>Lactobacillales</taxon>
        <taxon>Lactobacillaceae</taxon>
        <taxon>Weissella</taxon>
    </lineage>
</organism>
<keyword evidence="8 17" id="KW-0418">Kinase</keyword>
<evidence type="ECO:0000256" key="4">
    <source>
        <dbReference type="ARBA" id="ARBA00022679"/>
    </source>
</evidence>
<reference evidence="18" key="1">
    <citation type="submission" date="2016-08" db="EMBL/GenBank/DDBJ databases">
        <authorList>
            <person name="Varghese N."/>
            <person name="Submissions Spin"/>
        </authorList>
    </citation>
    <scope>NUCLEOTIDE SEQUENCE [LARGE SCALE GENOMIC DNA]</scope>
    <source>
        <strain evidence="18">R-53094</strain>
    </source>
</reference>
<dbReference type="PANTHER" id="PTHR10210">
    <property type="entry name" value="RIBOSE-PHOSPHATE DIPHOSPHOKINASE FAMILY MEMBER"/>
    <property type="match status" value="1"/>
</dbReference>
<dbReference type="SUPFAM" id="SSF53271">
    <property type="entry name" value="PRTase-like"/>
    <property type="match status" value="2"/>
</dbReference>
<dbReference type="InterPro" id="IPR000836">
    <property type="entry name" value="PRTase_dom"/>
</dbReference>
<evidence type="ECO:0000256" key="9">
    <source>
        <dbReference type="ARBA" id="ARBA00022840"/>
    </source>
</evidence>
<dbReference type="SMART" id="SM01400">
    <property type="entry name" value="Pribosyltran_N"/>
    <property type="match status" value="1"/>
</dbReference>
<evidence type="ECO:0000256" key="10">
    <source>
        <dbReference type="ARBA" id="ARBA00022842"/>
    </source>
</evidence>
<dbReference type="GO" id="GO:0005524">
    <property type="term" value="F:ATP binding"/>
    <property type="evidence" value="ECO:0007669"/>
    <property type="project" value="UniProtKB-KW"/>
</dbReference>
<dbReference type="Pfam" id="PF13793">
    <property type="entry name" value="Pribosyltran_N"/>
    <property type="match status" value="1"/>
</dbReference>
<evidence type="ECO:0000256" key="11">
    <source>
        <dbReference type="ARBA" id="ARBA00029942"/>
    </source>
</evidence>
<dbReference type="AlphaFoldDB" id="A0A1C4ACZ7"/>
<evidence type="ECO:0000256" key="2">
    <source>
        <dbReference type="ARBA" id="ARBA00004996"/>
    </source>
</evidence>
<dbReference type="GO" id="GO:0002189">
    <property type="term" value="C:ribose phosphate diphosphokinase complex"/>
    <property type="evidence" value="ECO:0007669"/>
    <property type="project" value="TreeGrafter"/>
</dbReference>
<dbReference type="OrthoDB" id="9777067at2"/>
<evidence type="ECO:0000256" key="6">
    <source>
        <dbReference type="ARBA" id="ARBA00022727"/>
    </source>
</evidence>
<dbReference type="GO" id="GO:0005737">
    <property type="term" value="C:cytoplasm"/>
    <property type="evidence" value="ECO:0007669"/>
    <property type="project" value="TreeGrafter"/>
</dbReference>
<dbReference type="Proteomes" id="UP000199268">
    <property type="component" value="Unassembled WGS sequence"/>
</dbReference>
<dbReference type="Gene3D" id="3.40.50.2020">
    <property type="match status" value="2"/>
</dbReference>
<keyword evidence="18" id="KW-1185">Reference proteome</keyword>
<dbReference type="GO" id="GO:0000287">
    <property type="term" value="F:magnesium ion binding"/>
    <property type="evidence" value="ECO:0007669"/>
    <property type="project" value="InterPro"/>
</dbReference>
<evidence type="ECO:0000256" key="1">
    <source>
        <dbReference type="ARBA" id="ARBA00001946"/>
    </source>
</evidence>
<dbReference type="Pfam" id="PF14572">
    <property type="entry name" value="Pribosyl_synth"/>
    <property type="match status" value="1"/>
</dbReference>
<evidence type="ECO:0000256" key="13">
    <source>
        <dbReference type="ARBA" id="ARBA00054914"/>
    </source>
</evidence>
<dbReference type="InterPro" id="IPR029099">
    <property type="entry name" value="Pribosyltran_N"/>
</dbReference>
<keyword evidence="7" id="KW-0547">Nucleotide-binding</keyword>
<dbReference type="NCBIfam" id="TIGR01251">
    <property type="entry name" value="ribP_PPkin"/>
    <property type="match status" value="1"/>
</dbReference>
<evidence type="ECO:0000256" key="5">
    <source>
        <dbReference type="ARBA" id="ARBA00022723"/>
    </source>
</evidence>
<keyword evidence="9" id="KW-0067">ATP-binding</keyword>
<gene>
    <name evidence="17" type="ORF">GA0061074_10519</name>
</gene>
<sequence length="324" mass="35780">MESQITLLGLSTNNVLAKSVAEELNIPLTPVDIQRFADGEIYERVQESIRGDDVYVIAPIAEEVNDSFMEIMIVVDALRRSSAGQINLVIPYMGYARQDRKAKSREPITAKMVASLIEMNGVDRVVSIDLHAQQLQGFFDIPVDHLKAAPLLTDYFYSRKLTDDLVIVSPDHTGAGRARTFADILKSPWGIVNDNVAMTNPESKDAIVGDVKGRRAVIVDDIVDTGYRVQMTARALLANGATEVYVAATHPVLSGDAAQNLDVDDNIERYIFTDTIDIPEEKQSAKFTVLSVAPLLAEAIQRIHDNNRIDVLLRSSNNPDVNIY</sequence>
<dbReference type="GO" id="GO:0016301">
    <property type="term" value="F:kinase activity"/>
    <property type="evidence" value="ECO:0007669"/>
    <property type="project" value="UniProtKB-KW"/>
</dbReference>
<dbReference type="FunFam" id="3.40.50.2020:FF:000001">
    <property type="entry name" value="Ribose-phosphate pyrophosphokinase"/>
    <property type="match status" value="1"/>
</dbReference>
<keyword evidence="10" id="KW-0460">Magnesium</keyword>
<comment type="function">
    <text evidence="13">Involved in the biosynthesis of the central metabolite phospho-alpha-D-ribosyl-1-pyrophosphate (PRPP) via the transfer of pyrophosphoryl group from ATP to 1-hydroxyl of ribose-5-phosphate (Rib-5-P).</text>
</comment>
<dbReference type="PANTHER" id="PTHR10210:SF41">
    <property type="entry name" value="RIBOSE-PHOSPHATE PYROPHOSPHOKINASE 1, CHLOROPLASTIC"/>
    <property type="match status" value="1"/>
</dbReference>
<evidence type="ECO:0000259" key="16">
    <source>
        <dbReference type="Pfam" id="PF13793"/>
    </source>
</evidence>
<dbReference type="STRING" id="1505725.GA0061074_10519"/>
<dbReference type="GO" id="GO:0004749">
    <property type="term" value="F:ribose phosphate diphosphokinase activity"/>
    <property type="evidence" value="ECO:0007669"/>
    <property type="project" value="UniProtKB-EC"/>
</dbReference>
<dbReference type="InterPro" id="IPR029057">
    <property type="entry name" value="PRTase-like"/>
</dbReference>
<proteinExistence type="inferred from homology"/>
<feature type="domain" description="Ribose-phosphate pyrophosphokinase N-terminal" evidence="16">
    <location>
        <begin position="6"/>
        <end position="121"/>
    </location>
</feature>
<evidence type="ECO:0000256" key="15">
    <source>
        <dbReference type="ARBA" id="ARBA00069492"/>
    </source>
</evidence>
<evidence type="ECO:0000256" key="8">
    <source>
        <dbReference type="ARBA" id="ARBA00022777"/>
    </source>
</evidence>
<keyword evidence="4" id="KW-0808">Transferase</keyword>
<evidence type="ECO:0000256" key="14">
    <source>
        <dbReference type="ARBA" id="ARBA00061444"/>
    </source>
</evidence>
<dbReference type="GO" id="GO:0006015">
    <property type="term" value="P:5-phosphoribose 1-diphosphate biosynthetic process"/>
    <property type="evidence" value="ECO:0007669"/>
    <property type="project" value="TreeGrafter"/>
</dbReference>
<accession>A0A1C4ACZ7</accession>
<evidence type="ECO:0000313" key="18">
    <source>
        <dbReference type="Proteomes" id="UP000199268"/>
    </source>
</evidence>
<dbReference type="RefSeq" id="WP_092462285.1">
    <property type="nucleotide sequence ID" value="NZ_BJEE01000005.1"/>
</dbReference>
<comment type="catalytic activity">
    <reaction evidence="12">
        <text>D-ribose 5-phosphate + ATP = 5-phospho-alpha-D-ribose 1-diphosphate + AMP + H(+)</text>
        <dbReference type="Rhea" id="RHEA:15609"/>
        <dbReference type="ChEBI" id="CHEBI:15378"/>
        <dbReference type="ChEBI" id="CHEBI:30616"/>
        <dbReference type="ChEBI" id="CHEBI:58017"/>
        <dbReference type="ChEBI" id="CHEBI:78346"/>
        <dbReference type="ChEBI" id="CHEBI:456215"/>
        <dbReference type="EC" id="2.7.6.1"/>
    </reaction>
</comment>
<dbReference type="InterPro" id="IPR005946">
    <property type="entry name" value="Rib-P_diPkinase"/>
</dbReference>
<evidence type="ECO:0000256" key="12">
    <source>
        <dbReference type="ARBA" id="ARBA00049535"/>
    </source>
</evidence>
<name>A0A1C4ACZ7_9LACO</name>
<dbReference type="GO" id="GO:0006164">
    <property type="term" value="P:purine nucleotide biosynthetic process"/>
    <property type="evidence" value="ECO:0007669"/>
    <property type="project" value="TreeGrafter"/>
</dbReference>
<comment type="cofactor">
    <cofactor evidence="1">
        <name>Mg(2+)</name>
        <dbReference type="ChEBI" id="CHEBI:18420"/>
    </cofactor>
</comment>